<dbReference type="GO" id="GO:0016740">
    <property type="term" value="F:transferase activity"/>
    <property type="evidence" value="ECO:0007669"/>
    <property type="project" value="UniProtKB-KW"/>
</dbReference>
<accession>A0A6N7XGW7</accession>
<evidence type="ECO:0000256" key="1">
    <source>
        <dbReference type="ARBA" id="ARBA00004418"/>
    </source>
</evidence>
<gene>
    <name evidence="8" type="ORF">FYJ65_03740</name>
</gene>
<comment type="pathway">
    <text evidence="2">Glycan biosynthesis; alginate biosynthesis.</text>
</comment>
<keyword evidence="3" id="KW-0808">Transferase</keyword>
<evidence type="ECO:0000313" key="8">
    <source>
        <dbReference type="EMBL" id="MST70458.1"/>
    </source>
</evidence>
<sequence length="409" mass="47294">MRNRIITVIFLCFLLFFGVRTGMNVWDSINGTENNHQPQTEALGSGGQITGFNKASLEEISNTITLNLANRNQWINLNGLFQKGMGKTGDLEKDWYLLKNGMLMYSQNKDSDEELKKYANNVVNLSQFAESYGMKFLYVELPYKVQRDGEYPTGVPDYGNRNADGIMEILLSKSVQTMDFRDIMKDKNIETEESFFRTDQHWKPETALWAAGELSKKLSQVDSEWKDYPEYRNSNNYRMEYHSNLFLGAIGKKIGSAYAGKDDFNTPIPIFENTIRYRVPRQEDSIDRTGDFETAFIESNNLKNDPFKVNTYAAYCDGDHNKEQVTNESAPNRRNILLIRDSFSCTLMPYLALYTKNITTLDLRLYKTKSVYDYIRRHPDIDTVIVAYNPSSITEEQYTFDKVVNEENN</sequence>
<dbReference type="AlphaFoldDB" id="A0A6N7XGW7"/>
<comment type="subcellular location">
    <subcellularLocation>
        <location evidence="1">Periplasm</location>
    </subcellularLocation>
</comment>
<dbReference type="GO" id="GO:0042121">
    <property type="term" value="P:alginic acid biosynthetic process"/>
    <property type="evidence" value="ECO:0007669"/>
    <property type="project" value="UniProtKB-UniPathway"/>
</dbReference>
<evidence type="ECO:0000313" key="9">
    <source>
        <dbReference type="Proteomes" id="UP000469424"/>
    </source>
</evidence>
<dbReference type="GO" id="GO:0042597">
    <property type="term" value="C:periplasmic space"/>
    <property type="evidence" value="ECO:0007669"/>
    <property type="project" value="UniProtKB-SubCell"/>
</dbReference>
<keyword evidence="4" id="KW-0732">Signal</keyword>
<keyword evidence="5" id="KW-0574">Periplasm</keyword>
<keyword evidence="9" id="KW-1185">Reference proteome</keyword>
<evidence type="ECO:0000256" key="5">
    <source>
        <dbReference type="ARBA" id="ARBA00022764"/>
    </source>
</evidence>
<dbReference type="RefSeq" id="WP_154554023.1">
    <property type="nucleotide sequence ID" value="NZ_VUNA01000005.1"/>
</dbReference>
<dbReference type="InterPro" id="IPR031811">
    <property type="entry name" value="ALGX/ALGJ_SGNH-like"/>
</dbReference>
<dbReference type="Proteomes" id="UP000469424">
    <property type="component" value="Unassembled WGS sequence"/>
</dbReference>
<dbReference type="UniPathway" id="UPA00286"/>
<evidence type="ECO:0000256" key="4">
    <source>
        <dbReference type="ARBA" id="ARBA00022729"/>
    </source>
</evidence>
<dbReference type="EMBL" id="VUNA01000005">
    <property type="protein sequence ID" value="MST70458.1"/>
    <property type="molecule type" value="Genomic_DNA"/>
</dbReference>
<evidence type="ECO:0000259" key="7">
    <source>
        <dbReference type="Pfam" id="PF16822"/>
    </source>
</evidence>
<evidence type="ECO:0000256" key="3">
    <source>
        <dbReference type="ARBA" id="ARBA00022679"/>
    </source>
</evidence>
<protein>
    <recommendedName>
        <fullName evidence="7">AlgX/AlgJ SGNH hydrolase-like domain-containing protein</fullName>
    </recommendedName>
</protein>
<comment type="caution">
    <text evidence="8">The sequence shown here is derived from an EMBL/GenBank/DDBJ whole genome shotgun (WGS) entry which is preliminary data.</text>
</comment>
<keyword evidence="6" id="KW-0016">Alginate biosynthesis</keyword>
<name>A0A6N7XGW7_9FIRM</name>
<evidence type="ECO:0000256" key="6">
    <source>
        <dbReference type="ARBA" id="ARBA00022841"/>
    </source>
</evidence>
<dbReference type="Pfam" id="PF16822">
    <property type="entry name" value="ALGX"/>
    <property type="match status" value="1"/>
</dbReference>
<feature type="domain" description="AlgX/AlgJ SGNH hydrolase-like" evidence="7">
    <location>
        <begin position="105"/>
        <end position="221"/>
    </location>
</feature>
<organism evidence="8 9">
    <name type="scientific">Mogibacterium kristiansenii</name>
    <dbReference type="NCBI Taxonomy" id="2606708"/>
    <lineage>
        <taxon>Bacteria</taxon>
        <taxon>Bacillati</taxon>
        <taxon>Bacillota</taxon>
        <taxon>Clostridia</taxon>
        <taxon>Peptostreptococcales</taxon>
        <taxon>Anaerovoracaceae</taxon>
        <taxon>Mogibacterium</taxon>
    </lineage>
</organism>
<reference evidence="8 9" key="1">
    <citation type="submission" date="2019-08" db="EMBL/GenBank/DDBJ databases">
        <title>In-depth cultivation of the pig gut microbiome towards novel bacterial diversity and tailored functional studies.</title>
        <authorList>
            <person name="Wylensek D."/>
            <person name="Hitch T.C.A."/>
            <person name="Clavel T."/>
        </authorList>
    </citation>
    <scope>NUCLEOTIDE SEQUENCE [LARGE SCALE GENOMIC DNA]</scope>
    <source>
        <strain evidence="8 9">WCA-MUC-591-APC-4B</strain>
    </source>
</reference>
<evidence type="ECO:0000256" key="2">
    <source>
        <dbReference type="ARBA" id="ARBA00005182"/>
    </source>
</evidence>
<proteinExistence type="predicted"/>